<accession>A0A8B8P3H8</accession>
<dbReference type="InterPro" id="IPR011990">
    <property type="entry name" value="TPR-like_helical_dom_sf"/>
</dbReference>
<dbReference type="Pfam" id="PF20430">
    <property type="entry name" value="Eplus_motif"/>
    <property type="match status" value="1"/>
</dbReference>
<evidence type="ECO:0000256" key="2">
    <source>
        <dbReference type="ARBA" id="ARBA00022737"/>
    </source>
</evidence>
<dbReference type="Pfam" id="PF14432">
    <property type="entry name" value="DYW_deaminase"/>
    <property type="match status" value="1"/>
</dbReference>
<dbReference type="InterPro" id="IPR046848">
    <property type="entry name" value="E_motif"/>
</dbReference>
<evidence type="ECO:0000259" key="5">
    <source>
        <dbReference type="Pfam" id="PF14432"/>
    </source>
</evidence>
<dbReference type="InterPro" id="IPR032867">
    <property type="entry name" value="DYW_dom"/>
</dbReference>
<dbReference type="FunFam" id="1.25.40.10:FF:000470">
    <property type="entry name" value="Pentatricopeptide repeat-containing protein At5g66520"/>
    <property type="match status" value="1"/>
</dbReference>
<proteinExistence type="inferred from homology"/>
<feature type="repeat" description="PPR" evidence="3">
    <location>
        <begin position="81"/>
        <end position="115"/>
    </location>
</feature>
<dbReference type="GO" id="GO:0009451">
    <property type="term" value="P:RNA modification"/>
    <property type="evidence" value="ECO:0007669"/>
    <property type="project" value="InterPro"/>
</dbReference>
<evidence type="ECO:0000256" key="3">
    <source>
        <dbReference type="PROSITE-ProRule" id="PRU00708"/>
    </source>
</evidence>
<dbReference type="NCBIfam" id="TIGR00756">
    <property type="entry name" value="PPR"/>
    <property type="match status" value="3"/>
</dbReference>
<dbReference type="InterPro" id="IPR002885">
    <property type="entry name" value="PPR_rpt"/>
</dbReference>
<dbReference type="InterPro" id="IPR046849">
    <property type="entry name" value="E2_motif"/>
</dbReference>
<dbReference type="PROSITE" id="PS51375">
    <property type="entry name" value="PPR"/>
    <property type="match status" value="3"/>
</dbReference>
<keyword evidence="4" id="KW-0732">Signal</keyword>
<keyword evidence="6" id="KW-1185">Reference proteome</keyword>
<dbReference type="GO" id="GO:0003723">
    <property type="term" value="F:RNA binding"/>
    <property type="evidence" value="ECO:0007669"/>
    <property type="project" value="InterPro"/>
</dbReference>
<comment type="similarity">
    <text evidence="1">Belongs to the PPR family. PCMP-H subfamily.</text>
</comment>
<protein>
    <submittedName>
        <fullName evidence="7">Pentatricopeptide repeat-containing protein At2g01510, mitochondrial</fullName>
    </submittedName>
</protein>
<feature type="domain" description="DYW" evidence="5">
    <location>
        <begin position="500"/>
        <end position="592"/>
    </location>
</feature>
<reference evidence="7" key="1">
    <citation type="submission" date="2025-08" db="UniProtKB">
        <authorList>
            <consortium name="RefSeq"/>
        </authorList>
    </citation>
    <scope>IDENTIFICATION</scope>
    <source>
        <tissue evidence="7">Leaf</tissue>
    </source>
</reference>
<dbReference type="Pfam" id="PF20431">
    <property type="entry name" value="E_motif"/>
    <property type="match status" value="1"/>
</dbReference>
<dbReference type="Pfam" id="PF13041">
    <property type="entry name" value="PPR_2"/>
    <property type="match status" value="3"/>
</dbReference>
<name>A0A8B8P3H8_9MYRT</name>
<dbReference type="PANTHER" id="PTHR47926">
    <property type="entry name" value="PENTATRICOPEPTIDE REPEAT-CONTAINING PROTEIN"/>
    <property type="match status" value="1"/>
</dbReference>
<dbReference type="GO" id="GO:0008270">
    <property type="term" value="F:zinc ion binding"/>
    <property type="evidence" value="ECO:0007669"/>
    <property type="project" value="InterPro"/>
</dbReference>
<feature type="repeat" description="PPR" evidence="3">
    <location>
        <begin position="182"/>
        <end position="216"/>
    </location>
</feature>
<evidence type="ECO:0000313" key="7">
    <source>
        <dbReference type="RefSeq" id="XP_048128808.1"/>
    </source>
</evidence>
<dbReference type="InterPro" id="IPR046960">
    <property type="entry name" value="PPR_At4g14850-like_plant"/>
</dbReference>
<feature type="signal peptide" evidence="4">
    <location>
        <begin position="1"/>
        <end position="30"/>
    </location>
</feature>
<evidence type="ECO:0000256" key="1">
    <source>
        <dbReference type="ARBA" id="ARBA00006643"/>
    </source>
</evidence>
<dbReference type="Proteomes" id="UP000827889">
    <property type="component" value="Chromosome 11"/>
</dbReference>
<sequence length="592" mass="66568">MMLAKCRQKRSLPFPLTKLTLATLLKVCSSQPHQLKQIHALILTTGLSVKNSLVTQLLTNQVILGDVQYARKLFDEMHKPRTFLWNTLIRGYAKNDMPMESVSLFRNMSSLGVRPDGFTFPFVVKASTELPESRAGLAIHAHVVKYGLEYNAVVRNELMMMYVKLGDMGLADYLFETMIERDLVTWNSFIAACVQMGYASKALALFHQMGLARVKPDAVTIVSALSACSQLGCLNIGNKIYESAVNDGMESNIIVENARLDMCMKCGSSHMARTLFDEMHLKNVVSWSTMILGYAVNGKSEEALALFSRMQNEGPKPNYVTYLGVLSACSHAGLVSQGRAYFNYIVNSNDQTIQPRREHYSLMIDLLGRSGHIEEAYSFIIGMPIEPDAGAWGALLGGCAIHKNVKVGQVAADKLFELGADIASYHVLLSNMYASAGRWDYVDKVRLKMRKKCIKKVAAYSSVEFNSKVHMFCSGDKSHPQSSSIYQKLEDLYIQIRSLGYISEVGSVHHDVEMEEKEAVLRVHSEKLAAAFGLINVEPKTPIRVMKNLRTCDDCHNFFKFVSRICMREFIMRDKSRFHHFRNGICSCKDFW</sequence>
<dbReference type="RefSeq" id="XP_048128808.1">
    <property type="nucleotide sequence ID" value="XM_048272851.1"/>
</dbReference>
<dbReference type="GeneID" id="125312453"/>
<dbReference type="Pfam" id="PF01535">
    <property type="entry name" value="PPR"/>
    <property type="match status" value="1"/>
</dbReference>
<evidence type="ECO:0000256" key="4">
    <source>
        <dbReference type="SAM" id="SignalP"/>
    </source>
</evidence>
<gene>
    <name evidence="7" type="primary">LOC125312453</name>
</gene>
<keyword evidence="2" id="KW-0677">Repeat</keyword>
<feature type="repeat" description="PPR" evidence="3">
    <location>
        <begin position="283"/>
        <end position="317"/>
    </location>
</feature>
<evidence type="ECO:0000313" key="6">
    <source>
        <dbReference type="Proteomes" id="UP000827889"/>
    </source>
</evidence>
<dbReference type="AlphaFoldDB" id="A0A8B8P3H8"/>
<organism evidence="6 7">
    <name type="scientific">Rhodamnia argentea</name>
    <dbReference type="NCBI Taxonomy" id="178133"/>
    <lineage>
        <taxon>Eukaryota</taxon>
        <taxon>Viridiplantae</taxon>
        <taxon>Streptophyta</taxon>
        <taxon>Embryophyta</taxon>
        <taxon>Tracheophyta</taxon>
        <taxon>Spermatophyta</taxon>
        <taxon>Magnoliopsida</taxon>
        <taxon>eudicotyledons</taxon>
        <taxon>Gunneridae</taxon>
        <taxon>Pentapetalae</taxon>
        <taxon>rosids</taxon>
        <taxon>malvids</taxon>
        <taxon>Myrtales</taxon>
        <taxon>Myrtaceae</taxon>
        <taxon>Myrtoideae</taxon>
        <taxon>Myrteae</taxon>
        <taxon>Australasian group</taxon>
        <taxon>Rhodamnia</taxon>
    </lineage>
</organism>
<feature type="chain" id="PRO_5044666950" evidence="4">
    <location>
        <begin position="31"/>
        <end position="592"/>
    </location>
</feature>
<dbReference type="PANTHER" id="PTHR47926:SF347">
    <property type="entry name" value="PENTATRICOPEPTIDE REPEAT-CONTAINING PROTEIN"/>
    <property type="match status" value="1"/>
</dbReference>
<dbReference type="Gene3D" id="1.25.40.10">
    <property type="entry name" value="Tetratricopeptide repeat domain"/>
    <property type="match status" value="3"/>
</dbReference>
<dbReference type="FunFam" id="1.25.40.10:FF:000184">
    <property type="entry name" value="Pentatricopeptide repeat-containing protein, chloroplastic"/>
    <property type="match status" value="1"/>
</dbReference>